<organism evidence="2 3">
    <name type="scientific">Clavibacter michiganensis</name>
    <dbReference type="NCBI Taxonomy" id="28447"/>
    <lineage>
        <taxon>Bacteria</taxon>
        <taxon>Bacillati</taxon>
        <taxon>Actinomycetota</taxon>
        <taxon>Actinomycetes</taxon>
        <taxon>Micrococcales</taxon>
        <taxon>Microbacteriaceae</taxon>
        <taxon>Clavibacter</taxon>
    </lineage>
</organism>
<feature type="compositionally biased region" description="Pro residues" evidence="1">
    <location>
        <begin position="48"/>
        <end position="60"/>
    </location>
</feature>
<name>A0A251XQE7_9MICO</name>
<gene>
    <name evidence="2" type="ORF">CMsap09_00995</name>
</gene>
<dbReference type="AlphaFoldDB" id="A0A251XQE7"/>
<feature type="region of interest" description="Disordered" evidence="1">
    <location>
        <begin position="44"/>
        <end position="67"/>
    </location>
</feature>
<proteinExistence type="predicted"/>
<dbReference type="PROSITE" id="PS51257">
    <property type="entry name" value="PROKAR_LIPOPROTEIN"/>
    <property type="match status" value="1"/>
</dbReference>
<protein>
    <recommendedName>
        <fullName evidence="4">Lipoprotein</fullName>
    </recommendedName>
</protein>
<dbReference type="EMBL" id="MDHJ01000001">
    <property type="protein sequence ID" value="OUE07493.1"/>
    <property type="molecule type" value="Genomic_DNA"/>
</dbReference>
<evidence type="ECO:0000256" key="1">
    <source>
        <dbReference type="SAM" id="MobiDB-lite"/>
    </source>
</evidence>
<evidence type="ECO:0000313" key="3">
    <source>
        <dbReference type="Proteomes" id="UP000195106"/>
    </source>
</evidence>
<reference evidence="2 3" key="1">
    <citation type="submission" date="2016-08" db="EMBL/GenBank/DDBJ databases">
        <title>Genome sequence of Clavibacter michiganensis spp. strain CASJ009.</title>
        <authorList>
            <person name="Thapa S.P."/>
            <person name="Coaker G."/>
        </authorList>
    </citation>
    <scope>NUCLEOTIDE SEQUENCE [LARGE SCALE GENOMIC DNA]</scope>
    <source>
        <strain evidence="2">CASJ009</strain>
    </source>
</reference>
<accession>A0A251XQE7</accession>
<sequence length="199" mass="19715">MRASRIIDHRAAPAGAVAVALALGLALGGCAALGGAGGALGGLDPEEPPIVLPSPTPTPTPSAADAAEEGGFTTCVDASPAALAAVNASIAADPGPYPGLQLDGLETMWDAEQEVWTLAGMIGPVGAEPGAETGNRVALWATDQDPTRDDFAGTVWSAVNGSDMVSAAPQLESFPQLTMDGPDPAGLWCADLYPEAAGG</sequence>
<evidence type="ECO:0008006" key="4">
    <source>
        <dbReference type="Google" id="ProtNLM"/>
    </source>
</evidence>
<comment type="caution">
    <text evidence="2">The sequence shown here is derived from an EMBL/GenBank/DDBJ whole genome shotgun (WGS) entry which is preliminary data.</text>
</comment>
<evidence type="ECO:0000313" key="2">
    <source>
        <dbReference type="EMBL" id="OUE07493.1"/>
    </source>
</evidence>
<dbReference type="Proteomes" id="UP000195106">
    <property type="component" value="Unassembled WGS sequence"/>
</dbReference>